<dbReference type="PANTHER" id="PTHR33932:SF4">
    <property type="entry name" value="NA(+)_H(+) ANTIPORTER SUBUNIT B"/>
    <property type="match status" value="1"/>
</dbReference>
<evidence type="ECO:0000259" key="8">
    <source>
        <dbReference type="Pfam" id="PF04039"/>
    </source>
</evidence>
<reference evidence="9 10" key="1">
    <citation type="submission" date="2019-08" db="EMBL/GenBank/DDBJ databases">
        <title>Genome sequence of Gillisia hiemivivida IC154 (type strain).</title>
        <authorList>
            <person name="Bowman J.P."/>
        </authorList>
    </citation>
    <scope>NUCLEOTIDE SEQUENCE [LARGE SCALE GENOMIC DNA]</scope>
    <source>
        <strain evidence="9 10">IC154</strain>
    </source>
</reference>
<keyword evidence="4 7" id="KW-0812">Transmembrane</keyword>
<dbReference type="RefSeq" id="WP_146933880.1">
    <property type="nucleotide sequence ID" value="NZ_CBCSHZ010000022.1"/>
</dbReference>
<name>A0A5C6ZPR2_9FLAO</name>
<keyword evidence="5 7" id="KW-1133">Transmembrane helix</keyword>
<sequence>MNSTILSMGIKLLVPLFVIFSLFLLFRGHNAPGGGFVGGLVFSIAFSLYTLNYGVKRTKEKYKIRPLKLIAWGLLMAVLSGLIPLFAGESFLTGLWHDEITIPVLGKPGTPILFDIGVYLLVAGTILSLIFTLWEE</sequence>
<keyword evidence="3" id="KW-1003">Cell membrane</keyword>
<dbReference type="NCBIfam" id="NF009163">
    <property type="entry name" value="PRK12509.1"/>
    <property type="match status" value="1"/>
</dbReference>
<evidence type="ECO:0000313" key="10">
    <source>
        <dbReference type="Proteomes" id="UP000321367"/>
    </source>
</evidence>
<gene>
    <name evidence="9" type="ORF">ES724_13815</name>
</gene>
<feature type="transmembrane region" description="Helical" evidence="7">
    <location>
        <begin position="112"/>
        <end position="134"/>
    </location>
</feature>
<evidence type="ECO:0000256" key="5">
    <source>
        <dbReference type="ARBA" id="ARBA00022989"/>
    </source>
</evidence>
<evidence type="ECO:0000256" key="6">
    <source>
        <dbReference type="ARBA" id="ARBA00023136"/>
    </source>
</evidence>
<dbReference type="GO" id="GO:0005886">
    <property type="term" value="C:plasma membrane"/>
    <property type="evidence" value="ECO:0007669"/>
    <property type="project" value="UniProtKB-SubCell"/>
</dbReference>
<evidence type="ECO:0000256" key="3">
    <source>
        <dbReference type="ARBA" id="ARBA00022475"/>
    </source>
</evidence>
<dbReference type="InterPro" id="IPR007182">
    <property type="entry name" value="MnhB"/>
</dbReference>
<dbReference type="InterPro" id="IPR050622">
    <property type="entry name" value="CPA3_antiporter_subunitB"/>
</dbReference>
<organism evidence="9 10">
    <name type="scientific">Gillisia hiemivivida</name>
    <dbReference type="NCBI Taxonomy" id="291190"/>
    <lineage>
        <taxon>Bacteria</taxon>
        <taxon>Pseudomonadati</taxon>
        <taxon>Bacteroidota</taxon>
        <taxon>Flavobacteriia</taxon>
        <taxon>Flavobacteriales</taxon>
        <taxon>Flavobacteriaceae</taxon>
        <taxon>Gillisia</taxon>
    </lineage>
</organism>
<feature type="transmembrane region" description="Helical" evidence="7">
    <location>
        <begin position="35"/>
        <end position="55"/>
    </location>
</feature>
<feature type="domain" description="Na+/H+ antiporter MnhB subunit-related protein" evidence="8">
    <location>
        <begin position="5"/>
        <end position="127"/>
    </location>
</feature>
<comment type="subcellular location">
    <subcellularLocation>
        <location evidence="1">Cell membrane</location>
        <topology evidence="1">Multi-pass membrane protein</topology>
    </subcellularLocation>
</comment>
<protein>
    <submittedName>
        <fullName evidence="9">Na+/H+ antiporter subunit B</fullName>
    </submittedName>
</protein>
<evidence type="ECO:0000313" key="9">
    <source>
        <dbReference type="EMBL" id="TXD92428.1"/>
    </source>
</evidence>
<keyword evidence="10" id="KW-1185">Reference proteome</keyword>
<evidence type="ECO:0000256" key="7">
    <source>
        <dbReference type="SAM" id="Phobius"/>
    </source>
</evidence>
<dbReference type="Proteomes" id="UP000321367">
    <property type="component" value="Unassembled WGS sequence"/>
</dbReference>
<dbReference type="Pfam" id="PF04039">
    <property type="entry name" value="MnhB"/>
    <property type="match status" value="1"/>
</dbReference>
<evidence type="ECO:0000256" key="1">
    <source>
        <dbReference type="ARBA" id="ARBA00004651"/>
    </source>
</evidence>
<proteinExistence type="inferred from homology"/>
<dbReference type="OrthoDB" id="9798859at2"/>
<evidence type="ECO:0000256" key="2">
    <source>
        <dbReference type="ARBA" id="ARBA00009425"/>
    </source>
</evidence>
<evidence type="ECO:0000256" key="4">
    <source>
        <dbReference type="ARBA" id="ARBA00022692"/>
    </source>
</evidence>
<comment type="caution">
    <text evidence="9">The sequence shown here is derived from an EMBL/GenBank/DDBJ whole genome shotgun (WGS) entry which is preliminary data.</text>
</comment>
<dbReference type="PANTHER" id="PTHR33932">
    <property type="entry name" value="NA(+)/H(+) ANTIPORTER SUBUNIT B"/>
    <property type="match status" value="1"/>
</dbReference>
<dbReference type="AlphaFoldDB" id="A0A5C6ZPR2"/>
<feature type="transmembrane region" description="Helical" evidence="7">
    <location>
        <begin position="67"/>
        <end position="87"/>
    </location>
</feature>
<keyword evidence="6 7" id="KW-0472">Membrane</keyword>
<accession>A0A5C6ZPR2</accession>
<comment type="similarity">
    <text evidence="2">Belongs to the CPA3 antiporters (TC 2.A.63) subunit B family.</text>
</comment>
<dbReference type="EMBL" id="VORY01000021">
    <property type="protein sequence ID" value="TXD92428.1"/>
    <property type="molecule type" value="Genomic_DNA"/>
</dbReference>
<feature type="transmembrane region" description="Helical" evidence="7">
    <location>
        <begin position="12"/>
        <end position="29"/>
    </location>
</feature>